<keyword evidence="3" id="KW-1185">Reference proteome</keyword>
<sequence>MMDISYEARSQSVRQVIQQHSQSPQNQENSDSKYLSAIKLSDFTLCFEKGTNKNLKEGKINKTDSSLHLDKRTFELFDHSSCKKAIKNEEIVLQEELENYEQALVTIPRALDEKLNHKQYSLINETYLLNYPSIFYQDKSKLQKLYFEYIFKY</sequence>
<dbReference type="EMBL" id="GG662724">
    <property type="protein sequence ID" value="EWS74974.1"/>
    <property type="molecule type" value="Genomic_DNA"/>
</dbReference>
<protein>
    <submittedName>
        <fullName evidence="2">Cation channel family protein, putative</fullName>
    </submittedName>
</protein>
<dbReference type="Proteomes" id="UP000009168">
    <property type="component" value="Unassembled WGS sequence"/>
</dbReference>
<dbReference type="KEGG" id="tet:TTHERM_000427519"/>
<name>W7XKK4_TETTS</name>
<dbReference type="InParanoid" id="W7XKK4"/>
<dbReference type="AlphaFoldDB" id="W7XKK4"/>
<reference evidence="3" key="1">
    <citation type="journal article" date="2006" name="PLoS Biol.">
        <title>Macronuclear genome sequence of the ciliate Tetrahymena thermophila, a model eukaryote.</title>
        <authorList>
            <person name="Eisen J.A."/>
            <person name="Coyne R.S."/>
            <person name="Wu M."/>
            <person name="Wu D."/>
            <person name="Thiagarajan M."/>
            <person name="Wortman J.R."/>
            <person name="Badger J.H."/>
            <person name="Ren Q."/>
            <person name="Amedeo P."/>
            <person name="Jones K.M."/>
            <person name="Tallon L.J."/>
            <person name="Delcher A.L."/>
            <person name="Salzberg S.L."/>
            <person name="Silva J.C."/>
            <person name="Haas B.J."/>
            <person name="Majoros W.H."/>
            <person name="Farzad M."/>
            <person name="Carlton J.M."/>
            <person name="Smith R.K. Jr."/>
            <person name="Garg J."/>
            <person name="Pearlman R.E."/>
            <person name="Karrer K.M."/>
            <person name="Sun L."/>
            <person name="Manning G."/>
            <person name="Elde N.C."/>
            <person name="Turkewitz A.P."/>
            <person name="Asai D.J."/>
            <person name="Wilkes D.E."/>
            <person name="Wang Y."/>
            <person name="Cai H."/>
            <person name="Collins K."/>
            <person name="Stewart B.A."/>
            <person name="Lee S.R."/>
            <person name="Wilamowska K."/>
            <person name="Weinberg Z."/>
            <person name="Ruzzo W.L."/>
            <person name="Wloga D."/>
            <person name="Gaertig J."/>
            <person name="Frankel J."/>
            <person name="Tsao C.-C."/>
            <person name="Gorovsky M.A."/>
            <person name="Keeling P.J."/>
            <person name="Waller R.F."/>
            <person name="Patron N.J."/>
            <person name="Cherry J.M."/>
            <person name="Stover N.A."/>
            <person name="Krieger C.J."/>
            <person name="del Toro C."/>
            <person name="Ryder H.F."/>
            <person name="Williamson S.C."/>
            <person name="Barbeau R.A."/>
            <person name="Hamilton E.P."/>
            <person name="Orias E."/>
        </authorList>
    </citation>
    <scope>NUCLEOTIDE SEQUENCE [LARGE SCALE GENOMIC DNA]</scope>
    <source>
        <strain evidence="3">SB210</strain>
    </source>
</reference>
<feature type="region of interest" description="Disordered" evidence="1">
    <location>
        <begin position="9"/>
        <end position="31"/>
    </location>
</feature>
<evidence type="ECO:0000313" key="2">
    <source>
        <dbReference type="EMBL" id="EWS74974.1"/>
    </source>
</evidence>
<evidence type="ECO:0000256" key="1">
    <source>
        <dbReference type="SAM" id="MobiDB-lite"/>
    </source>
</evidence>
<dbReference type="RefSeq" id="XP_012652515.1">
    <property type="nucleotide sequence ID" value="XM_012797061.1"/>
</dbReference>
<proteinExistence type="predicted"/>
<gene>
    <name evidence="2" type="ORF">TTHERM_000427519</name>
</gene>
<evidence type="ECO:0000313" key="3">
    <source>
        <dbReference type="Proteomes" id="UP000009168"/>
    </source>
</evidence>
<dbReference type="GeneID" id="24438911"/>
<accession>W7XKK4</accession>
<organism evidence="2 3">
    <name type="scientific">Tetrahymena thermophila (strain SB210)</name>
    <dbReference type="NCBI Taxonomy" id="312017"/>
    <lineage>
        <taxon>Eukaryota</taxon>
        <taxon>Sar</taxon>
        <taxon>Alveolata</taxon>
        <taxon>Ciliophora</taxon>
        <taxon>Intramacronucleata</taxon>
        <taxon>Oligohymenophorea</taxon>
        <taxon>Hymenostomatida</taxon>
        <taxon>Tetrahymenina</taxon>
        <taxon>Tetrahymenidae</taxon>
        <taxon>Tetrahymena</taxon>
    </lineage>
</organism>